<evidence type="ECO:0000313" key="2">
    <source>
        <dbReference type="Proteomes" id="UP000655044"/>
    </source>
</evidence>
<name>A0A8J3S9W9_PLARO</name>
<protein>
    <recommendedName>
        <fullName evidence="3">Pentapeptide repeat-containing protein</fullName>
    </recommendedName>
</protein>
<dbReference type="EMBL" id="BOOI01000088">
    <property type="protein sequence ID" value="GIH88701.1"/>
    <property type="molecule type" value="Genomic_DNA"/>
</dbReference>
<gene>
    <name evidence="1" type="ORF">Pro02_71090</name>
</gene>
<organism evidence="1 2">
    <name type="scientific">Planobispora rosea</name>
    <dbReference type="NCBI Taxonomy" id="35762"/>
    <lineage>
        <taxon>Bacteria</taxon>
        <taxon>Bacillati</taxon>
        <taxon>Actinomycetota</taxon>
        <taxon>Actinomycetes</taxon>
        <taxon>Streptosporangiales</taxon>
        <taxon>Streptosporangiaceae</taxon>
        <taxon>Planobispora</taxon>
    </lineage>
</organism>
<dbReference type="PANTHER" id="PTHR14136:SF17">
    <property type="entry name" value="BTB_POZ DOMAIN-CONTAINING PROTEIN KCTD9"/>
    <property type="match status" value="1"/>
</dbReference>
<proteinExistence type="predicted"/>
<dbReference type="RefSeq" id="WP_189242644.1">
    <property type="nucleotide sequence ID" value="NZ_BMQP01000018.1"/>
</dbReference>
<evidence type="ECO:0000313" key="1">
    <source>
        <dbReference type="EMBL" id="GIH88701.1"/>
    </source>
</evidence>
<sequence>MPGERRAVTREELEKSARGRARLEDVAARGLDLADAWLPRLEADFLDASGADLSGANLSGAHLMDCDFIGVRCDRAGFSGATLFQCGFEDAVGESVSFSGVRSTMSQWRRAELPRAGFRQALLSHADFQGAGLEEAMFDLADGEEVVFRDARPVRASFRGAVLPGADFRGADLRDADFSLADLTGADFTGVLLDGAVFGGAAIGSARFDGDPPAVEPRPPAVDRTSALREHLRRGEAQQAVELYGRRPGAWVWEALKGGGLQRAATGQLLRRLLGDDTLLVLHRACRATADLSRGEGMALDVVEELSALLASGTAVHAPEHGGQVRFTMDPGREAAFALGGLMRHPETRPAAEAALRAGLGGRAVVTERCAAGLVARLAEEGRWTEIGELLSSDRPRVHRGVVLGLERHIGDAGEIAKWEKEKRRPPSRDVRSAFALLEELCGHPDPKIAGLAQVRKRSVDWVRRYFTDVDESQA</sequence>
<reference evidence="1" key="1">
    <citation type="submission" date="2021-01" db="EMBL/GenBank/DDBJ databases">
        <title>Whole genome shotgun sequence of Planobispora rosea NBRC 15558.</title>
        <authorList>
            <person name="Komaki H."/>
            <person name="Tamura T."/>
        </authorList>
    </citation>
    <scope>NUCLEOTIDE SEQUENCE</scope>
    <source>
        <strain evidence="1">NBRC 15558</strain>
    </source>
</reference>
<dbReference type="AlphaFoldDB" id="A0A8J3S9W9"/>
<dbReference type="SUPFAM" id="SSF141571">
    <property type="entry name" value="Pentapeptide repeat-like"/>
    <property type="match status" value="1"/>
</dbReference>
<keyword evidence="2" id="KW-1185">Reference proteome</keyword>
<comment type="caution">
    <text evidence="1">The sequence shown here is derived from an EMBL/GenBank/DDBJ whole genome shotgun (WGS) entry which is preliminary data.</text>
</comment>
<dbReference type="Gene3D" id="2.160.20.80">
    <property type="entry name" value="E3 ubiquitin-protein ligase SopA"/>
    <property type="match status" value="1"/>
</dbReference>
<dbReference type="Pfam" id="PF00805">
    <property type="entry name" value="Pentapeptide"/>
    <property type="match status" value="2"/>
</dbReference>
<dbReference type="InterPro" id="IPR051082">
    <property type="entry name" value="Pentapeptide-BTB/POZ_domain"/>
</dbReference>
<dbReference type="InterPro" id="IPR001646">
    <property type="entry name" value="5peptide_repeat"/>
</dbReference>
<dbReference type="PANTHER" id="PTHR14136">
    <property type="entry name" value="BTB_POZ DOMAIN-CONTAINING PROTEIN KCTD9"/>
    <property type="match status" value="1"/>
</dbReference>
<accession>A0A8J3S9W9</accession>
<evidence type="ECO:0008006" key="3">
    <source>
        <dbReference type="Google" id="ProtNLM"/>
    </source>
</evidence>
<dbReference type="Proteomes" id="UP000655044">
    <property type="component" value="Unassembled WGS sequence"/>
</dbReference>